<dbReference type="PROSITE" id="PS01124">
    <property type="entry name" value="HTH_ARAC_FAMILY_2"/>
    <property type="match status" value="1"/>
</dbReference>
<sequence>MIDQSHFDDDAMTLSFDIYTEQLGLAAGLGISLFVLIGLIWRLVEPVERRMHIWAMLAFFAINALDMLDSILFDGPFTGPAALYQWQDVLIPGFMVSLYFFVRGLTSSDPRLRQTDWVHVLPFAFALLCLAPSLALPGQMRIGLDALNIGLPQQRLIAFGENAFWILWILVLILYGGICIRRLIRHKRVIRDLFSDLTGKTLRWLDGLVATILLLALIVIVDEILILADLPKLRSGMVGVAFDLVLAIAFGVFALRAKPPLPRWSKDIKTDQKQQIPKPEQPQETGASYARSGLQAEDLERYAKRLDARMSKDQLWRDHDLNLRSLAAAIAVPPIHLSEVLNSHLGLSFYDYVNQFRIKDACDLLAAPGLSILEISETVGFNAKSTFNASFRKVTGQTPSEWRRRHL</sequence>
<dbReference type="InterPro" id="IPR018062">
    <property type="entry name" value="HTH_AraC-typ_CS"/>
</dbReference>
<feature type="transmembrane region" description="Helical" evidence="5">
    <location>
        <begin position="233"/>
        <end position="255"/>
    </location>
</feature>
<dbReference type="AlphaFoldDB" id="A0A061SJH8"/>
<feature type="transmembrane region" description="Helical" evidence="5">
    <location>
        <begin position="163"/>
        <end position="184"/>
    </location>
</feature>
<evidence type="ECO:0000259" key="6">
    <source>
        <dbReference type="PROSITE" id="PS01124"/>
    </source>
</evidence>
<dbReference type="eggNOG" id="COG2169">
    <property type="taxonomic scope" value="Bacteria"/>
</dbReference>
<name>A0A061SJH8_9RHOB</name>
<feature type="transmembrane region" description="Helical" evidence="5">
    <location>
        <begin position="53"/>
        <end position="73"/>
    </location>
</feature>
<accession>A0A061SJH8</accession>
<evidence type="ECO:0000256" key="3">
    <source>
        <dbReference type="ARBA" id="ARBA00023163"/>
    </source>
</evidence>
<keyword evidence="8" id="KW-1185">Reference proteome</keyword>
<gene>
    <name evidence="7" type="ORF">PM02_16985</name>
</gene>
<feature type="transmembrane region" description="Helical" evidence="5">
    <location>
        <begin position="117"/>
        <end position="136"/>
    </location>
</feature>
<evidence type="ECO:0000256" key="1">
    <source>
        <dbReference type="ARBA" id="ARBA00023015"/>
    </source>
</evidence>
<proteinExistence type="predicted"/>
<dbReference type="InterPro" id="IPR020449">
    <property type="entry name" value="Tscrpt_reg_AraC-type_HTH"/>
</dbReference>
<feature type="transmembrane region" description="Helical" evidence="5">
    <location>
        <begin position="85"/>
        <end position="105"/>
    </location>
</feature>
<evidence type="ECO:0000256" key="2">
    <source>
        <dbReference type="ARBA" id="ARBA00023125"/>
    </source>
</evidence>
<protein>
    <recommendedName>
        <fullName evidence="6">HTH araC/xylS-type domain-containing protein</fullName>
    </recommendedName>
</protein>
<evidence type="ECO:0000313" key="7">
    <source>
        <dbReference type="EMBL" id="KAJ01871.1"/>
    </source>
</evidence>
<keyword evidence="5" id="KW-0472">Membrane</keyword>
<feature type="transmembrane region" description="Helical" evidence="5">
    <location>
        <begin position="23"/>
        <end position="41"/>
    </location>
</feature>
<dbReference type="Gene3D" id="1.10.10.60">
    <property type="entry name" value="Homeodomain-like"/>
    <property type="match status" value="2"/>
</dbReference>
<evidence type="ECO:0000313" key="8">
    <source>
        <dbReference type="Proteomes" id="UP000027337"/>
    </source>
</evidence>
<dbReference type="STRING" id="83219.PM02_16985"/>
<dbReference type="PANTHER" id="PTHR43280:SF29">
    <property type="entry name" value="ARAC-FAMILY TRANSCRIPTIONAL REGULATOR"/>
    <property type="match status" value="1"/>
</dbReference>
<reference evidence="7 8" key="1">
    <citation type="journal article" date="2014" name="Genome Announc.">
        <title>Draft Genome Sequences of Two Isolates of the Roseobacter Group, Sulfitobacter sp. Strains 3SOLIMAR09 and 1FIGIMAR09, from Harbors of Mallorca Island (Mediterranean Sea).</title>
        <authorList>
            <person name="Mas-Llado M."/>
            <person name="Pina-Villalonga J.M."/>
            <person name="Brunet-Galmes I."/>
            <person name="Nogales B."/>
            <person name="Bosch R."/>
        </authorList>
    </citation>
    <scope>NUCLEOTIDE SEQUENCE [LARGE SCALE GENOMIC DNA]</scope>
    <source>
        <strain evidence="7 8">1FIGIMAR09</strain>
    </source>
</reference>
<keyword evidence="3" id="KW-0804">Transcription</keyword>
<dbReference type="GO" id="GO:0003700">
    <property type="term" value="F:DNA-binding transcription factor activity"/>
    <property type="evidence" value="ECO:0007669"/>
    <property type="project" value="InterPro"/>
</dbReference>
<keyword evidence="1" id="KW-0805">Transcription regulation</keyword>
<dbReference type="Proteomes" id="UP000027337">
    <property type="component" value="Unassembled WGS sequence"/>
</dbReference>
<evidence type="ECO:0000256" key="5">
    <source>
        <dbReference type="SAM" id="Phobius"/>
    </source>
</evidence>
<feature type="domain" description="HTH araC/xylS-type" evidence="6">
    <location>
        <begin position="300"/>
        <end position="405"/>
    </location>
</feature>
<feature type="compositionally biased region" description="Low complexity" evidence="4">
    <location>
        <begin position="273"/>
        <end position="284"/>
    </location>
</feature>
<feature type="transmembrane region" description="Helical" evidence="5">
    <location>
        <begin position="204"/>
        <end position="227"/>
    </location>
</feature>
<feature type="region of interest" description="Disordered" evidence="4">
    <location>
        <begin position="268"/>
        <end position="291"/>
    </location>
</feature>
<organism evidence="7 8">
    <name type="scientific">Sulfitobacter mediterraneus</name>
    <dbReference type="NCBI Taxonomy" id="83219"/>
    <lineage>
        <taxon>Bacteria</taxon>
        <taxon>Pseudomonadati</taxon>
        <taxon>Pseudomonadota</taxon>
        <taxon>Alphaproteobacteria</taxon>
        <taxon>Rhodobacterales</taxon>
        <taxon>Roseobacteraceae</taxon>
        <taxon>Sulfitobacter</taxon>
    </lineage>
</organism>
<dbReference type="SMART" id="SM00342">
    <property type="entry name" value="HTH_ARAC"/>
    <property type="match status" value="1"/>
</dbReference>
<keyword evidence="2" id="KW-0238">DNA-binding</keyword>
<dbReference type="InterPro" id="IPR009057">
    <property type="entry name" value="Homeodomain-like_sf"/>
</dbReference>
<dbReference type="PANTHER" id="PTHR43280">
    <property type="entry name" value="ARAC-FAMILY TRANSCRIPTIONAL REGULATOR"/>
    <property type="match status" value="1"/>
</dbReference>
<dbReference type="GO" id="GO:0043565">
    <property type="term" value="F:sequence-specific DNA binding"/>
    <property type="evidence" value="ECO:0007669"/>
    <property type="project" value="InterPro"/>
</dbReference>
<evidence type="ECO:0000256" key="4">
    <source>
        <dbReference type="SAM" id="MobiDB-lite"/>
    </source>
</evidence>
<keyword evidence="5" id="KW-1133">Transmembrane helix</keyword>
<dbReference type="Pfam" id="PF12833">
    <property type="entry name" value="HTH_18"/>
    <property type="match status" value="1"/>
</dbReference>
<dbReference type="PRINTS" id="PR00032">
    <property type="entry name" value="HTHARAC"/>
</dbReference>
<dbReference type="InterPro" id="IPR018060">
    <property type="entry name" value="HTH_AraC"/>
</dbReference>
<dbReference type="SUPFAM" id="SSF46689">
    <property type="entry name" value="Homeodomain-like"/>
    <property type="match status" value="1"/>
</dbReference>
<comment type="caution">
    <text evidence="7">The sequence shown here is derived from an EMBL/GenBank/DDBJ whole genome shotgun (WGS) entry which is preliminary data.</text>
</comment>
<dbReference type="EMBL" id="JEMU01000018">
    <property type="protein sequence ID" value="KAJ01871.1"/>
    <property type="molecule type" value="Genomic_DNA"/>
</dbReference>
<dbReference type="PROSITE" id="PS00041">
    <property type="entry name" value="HTH_ARAC_FAMILY_1"/>
    <property type="match status" value="1"/>
</dbReference>
<keyword evidence="5" id="KW-0812">Transmembrane</keyword>